<accession>A0ABU3C0G3</accession>
<gene>
    <name evidence="1" type="ORF">RM532_08770</name>
</gene>
<dbReference type="RefSeq" id="WP_311652901.1">
    <property type="nucleotide sequence ID" value="NZ_JAVRIB010000008.1"/>
</dbReference>
<keyword evidence="2" id="KW-1185">Reference proteome</keyword>
<name>A0ABU3C0G3_9GAMM</name>
<organism evidence="1 2">
    <name type="scientific">Spectribacter hydrogenoxidans</name>
    <dbReference type="NCBI Taxonomy" id="3075608"/>
    <lineage>
        <taxon>Bacteria</taxon>
        <taxon>Pseudomonadati</taxon>
        <taxon>Pseudomonadota</taxon>
        <taxon>Gammaproteobacteria</taxon>
        <taxon>Salinisphaerales</taxon>
        <taxon>Salinisphaeraceae</taxon>
        <taxon>Spectribacter</taxon>
    </lineage>
</organism>
<sequence>MSEQELSDTNLAGSDDKYDVLHLRYERIGVLVDHLVHLVITRGGPDAEIEKTVLFLNQEVHDTDGELERLRYRALQTPVSCRPEPRPVRGFFAPTGSAAGLAAGMAAWSRLPTLYCTYAAFRKEKRG</sequence>
<dbReference type="EMBL" id="JAVRIB010000008">
    <property type="protein sequence ID" value="MDT0635053.1"/>
    <property type="molecule type" value="Genomic_DNA"/>
</dbReference>
<proteinExistence type="predicted"/>
<comment type="caution">
    <text evidence="1">The sequence shown here is derived from an EMBL/GenBank/DDBJ whole genome shotgun (WGS) entry which is preliminary data.</text>
</comment>
<protein>
    <submittedName>
        <fullName evidence="1">Uncharacterized protein</fullName>
    </submittedName>
</protein>
<evidence type="ECO:0000313" key="1">
    <source>
        <dbReference type="EMBL" id="MDT0635053.1"/>
    </source>
</evidence>
<reference evidence="1 2" key="1">
    <citation type="submission" date="2023-09" db="EMBL/GenBank/DDBJ databases">
        <authorList>
            <person name="Rey-Velasco X."/>
        </authorList>
    </citation>
    <scope>NUCLEOTIDE SEQUENCE [LARGE SCALE GENOMIC DNA]</scope>
    <source>
        <strain evidence="1 2">W335</strain>
    </source>
</reference>
<dbReference type="Proteomes" id="UP001251857">
    <property type="component" value="Unassembled WGS sequence"/>
</dbReference>
<evidence type="ECO:0000313" key="2">
    <source>
        <dbReference type="Proteomes" id="UP001251857"/>
    </source>
</evidence>